<dbReference type="Proteomes" id="UP000283732">
    <property type="component" value="Unassembled WGS sequence"/>
</dbReference>
<dbReference type="SUPFAM" id="SSF53335">
    <property type="entry name" value="S-adenosyl-L-methionine-dependent methyltransferases"/>
    <property type="match status" value="1"/>
</dbReference>
<keyword evidence="1" id="KW-0255">Endonuclease</keyword>
<evidence type="ECO:0000313" key="2">
    <source>
        <dbReference type="EMBL" id="RHH74141.1"/>
    </source>
</evidence>
<dbReference type="InterPro" id="IPR029063">
    <property type="entry name" value="SAM-dependent_MTases_sf"/>
</dbReference>
<name>A0A3R6CVL8_9BACT</name>
<reference evidence="3 4" key="1">
    <citation type="submission" date="2018-08" db="EMBL/GenBank/DDBJ databases">
        <title>A genome reference for cultivated species of the human gut microbiota.</title>
        <authorList>
            <person name="Zou Y."/>
            <person name="Xue W."/>
            <person name="Luo G."/>
        </authorList>
    </citation>
    <scope>NUCLEOTIDE SEQUENCE [LARGE SCALE GENOMIC DNA]</scope>
    <source>
        <strain evidence="2 3">AM16-50</strain>
        <strain evidence="1 4">AM50-15</strain>
    </source>
</reference>
<organism evidence="1 4">
    <name type="scientific">Parabacteroides merdae</name>
    <dbReference type="NCBI Taxonomy" id="46503"/>
    <lineage>
        <taxon>Bacteria</taxon>
        <taxon>Pseudomonadati</taxon>
        <taxon>Bacteroidota</taxon>
        <taxon>Bacteroidia</taxon>
        <taxon>Bacteroidales</taxon>
        <taxon>Tannerellaceae</taxon>
        <taxon>Parabacteroides</taxon>
    </lineage>
</organism>
<gene>
    <name evidence="2" type="ORF">DW191_18875</name>
    <name evidence="1" type="ORF">DW986_08900</name>
</gene>
<dbReference type="RefSeq" id="WP_008663631.1">
    <property type="nucleotide sequence ID" value="NZ_JBCHDK010000008.1"/>
</dbReference>
<accession>A0A3R6CVL8</accession>
<dbReference type="Proteomes" id="UP000285173">
    <property type="component" value="Unassembled WGS sequence"/>
</dbReference>
<evidence type="ECO:0000313" key="3">
    <source>
        <dbReference type="Proteomes" id="UP000283732"/>
    </source>
</evidence>
<dbReference type="GO" id="GO:0004519">
    <property type="term" value="F:endonuclease activity"/>
    <property type="evidence" value="ECO:0007669"/>
    <property type="project" value="UniProtKB-KW"/>
</dbReference>
<evidence type="ECO:0000313" key="1">
    <source>
        <dbReference type="EMBL" id="RGZ48684.1"/>
    </source>
</evidence>
<dbReference type="EMBL" id="QSEF01000010">
    <property type="protein sequence ID" value="RGZ48684.1"/>
    <property type="molecule type" value="Genomic_DNA"/>
</dbReference>
<keyword evidence="1" id="KW-0378">Hydrolase</keyword>
<evidence type="ECO:0000313" key="4">
    <source>
        <dbReference type="Proteomes" id="UP000285173"/>
    </source>
</evidence>
<proteinExistence type="predicted"/>
<dbReference type="AlphaFoldDB" id="A0A3R6CVL8"/>
<keyword evidence="1" id="KW-0540">Nuclease</keyword>
<dbReference type="EMBL" id="QRKC01000014">
    <property type="protein sequence ID" value="RHH74141.1"/>
    <property type="molecule type" value="Genomic_DNA"/>
</dbReference>
<dbReference type="Gene3D" id="3.40.50.150">
    <property type="entry name" value="Vaccinia Virus protein VP39"/>
    <property type="match status" value="1"/>
</dbReference>
<protein>
    <submittedName>
        <fullName evidence="1">Restriction endonuclease subunit M</fullName>
    </submittedName>
</protein>
<sequence>MSQIKSKERVAQRGEVFTAEREVNAMLDLVKNECLRPDSRFLEPACGDGNFLSAILRRKLAELRRKYKKSPRDYEKQAIVAIGSLYGVDIMNDNVYACRERLFSIWNEEYTDHCKAEASDEARQAAKFIISRNIINGNALTLMCVDTDGNDTTAPIVFSEWTLIGSTQMQRSDYTMTDLLLYNDSSEDNLFALTEEQKEEGGIFLRRYITHYKKVQDYGE</sequence>
<comment type="caution">
    <text evidence="1">The sequence shown here is derived from an EMBL/GenBank/DDBJ whole genome shotgun (WGS) entry which is preliminary data.</text>
</comment>